<dbReference type="InterPro" id="IPR036396">
    <property type="entry name" value="Cyt_P450_sf"/>
</dbReference>
<organism evidence="4 5">
    <name type="scientific">Catenulispora subtropica</name>
    <dbReference type="NCBI Taxonomy" id="450798"/>
    <lineage>
        <taxon>Bacteria</taxon>
        <taxon>Bacillati</taxon>
        <taxon>Actinomycetota</taxon>
        <taxon>Actinomycetes</taxon>
        <taxon>Catenulisporales</taxon>
        <taxon>Catenulisporaceae</taxon>
        <taxon>Catenulispora</taxon>
    </lineage>
</organism>
<dbReference type="Gene3D" id="1.10.630.10">
    <property type="entry name" value="Cytochrome P450"/>
    <property type="match status" value="1"/>
</dbReference>
<dbReference type="CDD" id="cd11029">
    <property type="entry name" value="CYP107-like"/>
    <property type="match status" value="1"/>
</dbReference>
<name>A0ABN2T2A8_9ACTN</name>
<comment type="similarity">
    <text evidence="1 2">Belongs to the cytochrome P450 family.</text>
</comment>
<comment type="caution">
    <text evidence="4">The sequence shown here is derived from an EMBL/GenBank/DDBJ whole genome shotgun (WGS) entry which is preliminary data.</text>
</comment>
<dbReference type="InterPro" id="IPR001128">
    <property type="entry name" value="Cyt_P450"/>
</dbReference>
<evidence type="ECO:0000256" key="2">
    <source>
        <dbReference type="RuleBase" id="RU000461"/>
    </source>
</evidence>
<keyword evidence="2" id="KW-0560">Oxidoreductase</keyword>
<keyword evidence="2" id="KW-0349">Heme</keyword>
<reference evidence="4 5" key="1">
    <citation type="journal article" date="2019" name="Int. J. Syst. Evol. Microbiol.">
        <title>The Global Catalogue of Microorganisms (GCM) 10K type strain sequencing project: providing services to taxonomists for standard genome sequencing and annotation.</title>
        <authorList>
            <consortium name="The Broad Institute Genomics Platform"/>
            <consortium name="The Broad Institute Genome Sequencing Center for Infectious Disease"/>
            <person name="Wu L."/>
            <person name="Ma J."/>
        </authorList>
    </citation>
    <scope>NUCLEOTIDE SEQUENCE [LARGE SCALE GENOMIC DNA]</scope>
    <source>
        <strain evidence="4 5">JCM 16013</strain>
    </source>
</reference>
<dbReference type="PRINTS" id="PR00359">
    <property type="entry name" value="BP450"/>
</dbReference>
<dbReference type="EMBL" id="BAAAQM010000059">
    <property type="protein sequence ID" value="GAA1997205.1"/>
    <property type="molecule type" value="Genomic_DNA"/>
</dbReference>
<evidence type="ECO:0000313" key="4">
    <source>
        <dbReference type="EMBL" id="GAA1997205.1"/>
    </source>
</evidence>
<evidence type="ECO:0000256" key="1">
    <source>
        <dbReference type="ARBA" id="ARBA00010617"/>
    </source>
</evidence>
<dbReference type="PANTHER" id="PTHR46696:SF1">
    <property type="entry name" value="CYTOCHROME P450 YJIB-RELATED"/>
    <property type="match status" value="1"/>
</dbReference>
<feature type="compositionally biased region" description="Pro residues" evidence="3">
    <location>
        <begin position="19"/>
        <end position="30"/>
    </location>
</feature>
<dbReference type="SUPFAM" id="SSF48264">
    <property type="entry name" value="Cytochrome P450"/>
    <property type="match status" value="1"/>
</dbReference>
<accession>A0ABN2T2A8</accession>
<proteinExistence type="inferred from homology"/>
<dbReference type="PANTHER" id="PTHR46696">
    <property type="entry name" value="P450, PUTATIVE (EUROFUNG)-RELATED"/>
    <property type="match status" value="1"/>
</dbReference>
<dbReference type="PROSITE" id="PS00086">
    <property type="entry name" value="CYTOCHROME_P450"/>
    <property type="match status" value="1"/>
</dbReference>
<feature type="region of interest" description="Disordered" evidence="3">
    <location>
        <begin position="1"/>
        <end position="37"/>
    </location>
</feature>
<protein>
    <submittedName>
        <fullName evidence="4">Cytochrome P450</fullName>
    </submittedName>
</protein>
<keyword evidence="2" id="KW-0503">Monooxygenase</keyword>
<sequence length="450" mass="47046">MSRRPGPDAADAVAVDPIAPDPIAPDPIAPDPIAADPVATPLPAADLEAEAPIALDATGRDLHAEADRLRARCPVARVELPGGVPGWSVTGYDAARRVLADPRFSKNARAHWPAFSSGDLGPGFPLAAWARMDNLATAHGPDHERQRRLVAKAFTARNVELMRPAVQKIVDGRLDALAALGPGTTVELKSGYAHPVAANVIGELLGVPEQDRLTALGAGYSGQGRATPQEMAAAFTAQRRAVVELIDAKRRDPGEDLTSALLAAREDDAGLTGAELVATVLLLLNTGTEPAMNLIANAAAALLADPAQRALAEAGRVSWAAVVDEALRVEAPVASMPFRFAVEDVDVAGVRVPAGEPVLVNFAAPGRDPALHGPDAGRFDAARPDKRHLAFGHGVHRCLGSALARLEAETALAGLFGRFPGLRLAVDPADLVPQETFIMNGRRELPVRLG</sequence>
<keyword evidence="2" id="KW-0479">Metal-binding</keyword>
<gene>
    <name evidence="4" type="ORF">GCM10009838_73060</name>
</gene>
<feature type="compositionally biased region" description="Low complexity" evidence="3">
    <location>
        <begin position="7"/>
        <end position="18"/>
    </location>
</feature>
<dbReference type="Pfam" id="PF00067">
    <property type="entry name" value="p450"/>
    <property type="match status" value="1"/>
</dbReference>
<keyword evidence="2" id="KW-0408">Iron</keyword>
<evidence type="ECO:0000313" key="5">
    <source>
        <dbReference type="Proteomes" id="UP001499854"/>
    </source>
</evidence>
<keyword evidence="5" id="KW-1185">Reference proteome</keyword>
<evidence type="ECO:0000256" key="3">
    <source>
        <dbReference type="SAM" id="MobiDB-lite"/>
    </source>
</evidence>
<dbReference type="InterPro" id="IPR002397">
    <property type="entry name" value="Cyt_P450_B"/>
</dbReference>
<dbReference type="RefSeq" id="WP_344661756.1">
    <property type="nucleotide sequence ID" value="NZ_BAAAQM010000059.1"/>
</dbReference>
<dbReference type="InterPro" id="IPR017972">
    <property type="entry name" value="Cyt_P450_CS"/>
</dbReference>
<dbReference type="Proteomes" id="UP001499854">
    <property type="component" value="Unassembled WGS sequence"/>
</dbReference>